<dbReference type="PANTHER" id="PTHR33055:SF17">
    <property type="entry name" value="THIRD ORF IN TRANSPOSON ISC1491"/>
    <property type="match status" value="1"/>
</dbReference>
<dbReference type="RefSeq" id="WP_379293216.1">
    <property type="nucleotide sequence ID" value="NZ_JBHTKX010000001.1"/>
</dbReference>
<evidence type="ECO:0000313" key="2">
    <source>
        <dbReference type="EMBL" id="MFD1126741.1"/>
    </source>
</evidence>
<organism evidence="2 3">
    <name type="scientific">Paenibacillus provencensis</name>
    <dbReference type="NCBI Taxonomy" id="441151"/>
    <lineage>
        <taxon>Bacteria</taxon>
        <taxon>Bacillati</taxon>
        <taxon>Bacillota</taxon>
        <taxon>Bacilli</taxon>
        <taxon>Bacillales</taxon>
        <taxon>Paenibacillaceae</taxon>
        <taxon>Paenibacillus</taxon>
    </lineage>
</organism>
<keyword evidence="3" id="KW-1185">Reference proteome</keyword>
<dbReference type="Pfam" id="PF01548">
    <property type="entry name" value="DEDD_Tnp_IS110"/>
    <property type="match status" value="1"/>
</dbReference>
<comment type="caution">
    <text evidence="2">The sequence shown here is derived from an EMBL/GenBank/DDBJ whole genome shotgun (WGS) entry which is preliminary data.</text>
</comment>
<sequence>MGLDVSKEKIAIAIAEAGREEPRWYGTIPHTAKALRKLIKQLGNKETLAFYYEAGPTGYEAYRWITSMGAQCCVIASTLIPKRAGDRIKTDRRDALQLAQLFRAGELTSIYVPTREDEALRDLIRTRSDAREDLHRARQRLIKFLLRQQIHPPVTMLLTPSFHGRPAISILSDAPSIADEVSPYPCAPPPT</sequence>
<proteinExistence type="predicted"/>
<name>A0ABW3PXW3_9BACL</name>
<dbReference type="Proteomes" id="UP001597169">
    <property type="component" value="Unassembled WGS sequence"/>
</dbReference>
<dbReference type="InterPro" id="IPR047650">
    <property type="entry name" value="Transpos_IS110"/>
</dbReference>
<gene>
    <name evidence="2" type="ORF">ACFQ3J_00965</name>
</gene>
<reference evidence="3" key="1">
    <citation type="journal article" date="2019" name="Int. J. Syst. Evol. Microbiol.">
        <title>The Global Catalogue of Microorganisms (GCM) 10K type strain sequencing project: providing services to taxonomists for standard genome sequencing and annotation.</title>
        <authorList>
            <consortium name="The Broad Institute Genomics Platform"/>
            <consortium name="The Broad Institute Genome Sequencing Center for Infectious Disease"/>
            <person name="Wu L."/>
            <person name="Ma J."/>
        </authorList>
    </citation>
    <scope>NUCLEOTIDE SEQUENCE [LARGE SCALE GENOMIC DNA]</scope>
    <source>
        <strain evidence="3">CCUG 53519</strain>
    </source>
</reference>
<dbReference type="PANTHER" id="PTHR33055">
    <property type="entry name" value="TRANSPOSASE FOR INSERTION SEQUENCE ELEMENT IS1111A"/>
    <property type="match status" value="1"/>
</dbReference>
<feature type="domain" description="Transposase IS110-like N-terminal" evidence="1">
    <location>
        <begin position="2"/>
        <end position="146"/>
    </location>
</feature>
<dbReference type="EMBL" id="JBHTKX010000001">
    <property type="protein sequence ID" value="MFD1126741.1"/>
    <property type="molecule type" value="Genomic_DNA"/>
</dbReference>
<protein>
    <submittedName>
        <fullName evidence="2">Transposase</fullName>
    </submittedName>
</protein>
<accession>A0ABW3PXW3</accession>
<evidence type="ECO:0000259" key="1">
    <source>
        <dbReference type="Pfam" id="PF01548"/>
    </source>
</evidence>
<dbReference type="InterPro" id="IPR002525">
    <property type="entry name" value="Transp_IS110-like_N"/>
</dbReference>
<evidence type="ECO:0000313" key="3">
    <source>
        <dbReference type="Proteomes" id="UP001597169"/>
    </source>
</evidence>